<dbReference type="AlphaFoldDB" id="A0AAD1SYC9"/>
<organism evidence="2 3">
    <name type="scientific">Pelobates cultripes</name>
    <name type="common">Western spadefoot toad</name>
    <dbReference type="NCBI Taxonomy" id="61616"/>
    <lineage>
        <taxon>Eukaryota</taxon>
        <taxon>Metazoa</taxon>
        <taxon>Chordata</taxon>
        <taxon>Craniata</taxon>
        <taxon>Vertebrata</taxon>
        <taxon>Euteleostomi</taxon>
        <taxon>Amphibia</taxon>
        <taxon>Batrachia</taxon>
        <taxon>Anura</taxon>
        <taxon>Pelobatoidea</taxon>
        <taxon>Pelobatidae</taxon>
        <taxon>Pelobates</taxon>
    </lineage>
</organism>
<evidence type="ECO:0000313" key="2">
    <source>
        <dbReference type="EMBL" id="CAH2314822.1"/>
    </source>
</evidence>
<proteinExistence type="predicted"/>
<gene>
    <name evidence="2" type="ORF">PECUL_23A042458</name>
</gene>
<protein>
    <recommendedName>
        <fullName evidence="1">Helix-turn-helix domain-containing protein</fullName>
    </recommendedName>
</protein>
<name>A0AAD1SYC9_PELCU</name>
<evidence type="ECO:0000313" key="3">
    <source>
        <dbReference type="Proteomes" id="UP001295444"/>
    </source>
</evidence>
<sequence>MVKHINELPTPVRMTAVVSTENVQFLNVELSVEEHRIAYSLYSKPTDRNTILHHTSAHPTSLKNSIPRAQFLRVMRNNSKETVKQQQILGMKITFLERGYSEEVLNRALEEAKKKATTRQDTTTNPKLVFPMTFHNKSQKISNIVRSNWNVLAWDNTLPREFKEPRGFVTEGTGI</sequence>
<reference evidence="2" key="1">
    <citation type="submission" date="2022-03" db="EMBL/GenBank/DDBJ databases">
        <authorList>
            <person name="Alioto T."/>
            <person name="Alioto T."/>
            <person name="Gomez Garrido J."/>
        </authorList>
    </citation>
    <scope>NUCLEOTIDE SEQUENCE</scope>
</reference>
<evidence type="ECO:0000259" key="1">
    <source>
        <dbReference type="Pfam" id="PF26215"/>
    </source>
</evidence>
<keyword evidence="3" id="KW-1185">Reference proteome</keyword>
<feature type="domain" description="Helix-turn-helix" evidence="1">
    <location>
        <begin position="51"/>
        <end position="108"/>
    </location>
</feature>
<dbReference type="Proteomes" id="UP001295444">
    <property type="component" value="Chromosome 09"/>
</dbReference>
<dbReference type="Pfam" id="PF26215">
    <property type="entry name" value="HTH_animal"/>
    <property type="match status" value="1"/>
</dbReference>
<accession>A0AAD1SYC9</accession>
<dbReference type="PANTHER" id="PTHR21301">
    <property type="entry name" value="REVERSE TRANSCRIPTASE"/>
    <property type="match status" value="1"/>
</dbReference>
<dbReference type="EMBL" id="OW240920">
    <property type="protein sequence ID" value="CAH2314822.1"/>
    <property type="molecule type" value="Genomic_DNA"/>
</dbReference>
<dbReference type="PANTHER" id="PTHR21301:SF12">
    <property type="match status" value="1"/>
</dbReference>
<dbReference type="InterPro" id="IPR058912">
    <property type="entry name" value="HTH_animal"/>
</dbReference>